<comment type="caution">
    <text evidence="2">The sequence shown here is derived from an EMBL/GenBank/DDBJ whole genome shotgun (WGS) entry which is preliminary data.</text>
</comment>
<feature type="region of interest" description="Disordered" evidence="1">
    <location>
        <begin position="300"/>
        <end position="319"/>
    </location>
</feature>
<evidence type="ECO:0008006" key="4">
    <source>
        <dbReference type="Google" id="ProtNLM"/>
    </source>
</evidence>
<organism evidence="2 3">
    <name type="scientific">Perkinsus olseni</name>
    <name type="common">Perkinsus atlanticus</name>
    <dbReference type="NCBI Taxonomy" id="32597"/>
    <lineage>
        <taxon>Eukaryota</taxon>
        <taxon>Sar</taxon>
        <taxon>Alveolata</taxon>
        <taxon>Perkinsozoa</taxon>
        <taxon>Perkinsea</taxon>
        <taxon>Perkinsida</taxon>
        <taxon>Perkinsidae</taxon>
        <taxon>Perkinsus</taxon>
    </lineage>
</organism>
<feature type="compositionally biased region" description="Polar residues" evidence="1">
    <location>
        <begin position="303"/>
        <end position="319"/>
    </location>
</feature>
<evidence type="ECO:0000313" key="2">
    <source>
        <dbReference type="EMBL" id="KAF4715602.1"/>
    </source>
</evidence>
<gene>
    <name evidence="2" type="ORF">FOZ63_027993</name>
</gene>
<sequence length="634" mass="68788">MTSTTVMSRAAAANLRGGANRHLPPIVRVLEDLRRLRRVGATVQPEVVANLLFEATEPKTLTAYTPRQLTELAFSIVVVLGRGSPGDAQDSMEQWLVPVGDEIMRRGAQGFYSKDIGAALETFAPRLPSHPVSRMLAHRGVSLRSSMSCSDLCTVLWSRSLLVSRTDDAGLISDVENIIQEMHRKGFHNLPTLPALFRLLKGIASLPSMTPSIDTAVDALATSLSQQEGLLRDQLQSKQVNFLLYALTESRGAPTGTWGGRKKFLQVMLPIVANHINDGKLSRDTAVSCLRAYARSCKKSKTNGEQQQQHGDNSSLGDVDLTRTSQELLARCSPWILEVLSEAHTLPVTWLTNLLFVYSSSSETCYSPNTEATPVVLSKVVTMLEGQVDKIPPIKAGDILSYMARLGIVSGGGRLLDFCIETAPPCGRLLRALCKLGVTPQQLDSLVSCRTETEAADPQDWLLPMAIAVMTGTSGALTPAMLQLYQSFGNMATDLTDDARLGLHILASMCGGNLCSNNSPPPTAPSAPASWAAEVARLLTDAITGFTMDNGYTLPVALPREKVSIRLVQPKAHVLDSGTMELSLSAKYRARQVWLSRLGWTEVCIPMVGWNAMASDEERLRALTLHGKRFGSLT</sequence>
<evidence type="ECO:0000313" key="3">
    <source>
        <dbReference type="Proteomes" id="UP000553632"/>
    </source>
</evidence>
<proteinExistence type="predicted"/>
<protein>
    <recommendedName>
        <fullName evidence="4">RAP domain-containing protein</fullName>
    </recommendedName>
</protein>
<name>A0A7J6R597_PEROL</name>
<keyword evidence="3" id="KW-1185">Reference proteome</keyword>
<dbReference type="Proteomes" id="UP000553632">
    <property type="component" value="Unassembled WGS sequence"/>
</dbReference>
<reference evidence="2 3" key="1">
    <citation type="submission" date="2020-04" db="EMBL/GenBank/DDBJ databases">
        <title>Perkinsus olseni comparative genomics.</title>
        <authorList>
            <person name="Bogema D.R."/>
        </authorList>
    </citation>
    <scope>NUCLEOTIDE SEQUENCE [LARGE SCALE GENOMIC DNA]</scope>
    <source>
        <strain evidence="2 3">ATCC PRA-207</strain>
    </source>
</reference>
<accession>A0A7J6R597</accession>
<dbReference type="AlphaFoldDB" id="A0A7J6R597"/>
<evidence type="ECO:0000256" key="1">
    <source>
        <dbReference type="SAM" id="MobiDB-lite"/>
    </source>
</evidence>
<dbReference type="EMBL" id="JABANO010028184">
    <property type="protein sequence ID" value="KAF4715602.1"/>
    <property type="molecule type" value="Genomic_DNA"/>
</dbReference>